<organism evidence="2 3">
    <name type="scientific">Chryseobacterium oleae</name>
    <dbReference type="NCBI Taxonomy" id="491207"/>
    <lineage>
        <taxon>Bacteria</taxon>
        <taxon>Pseudomonadati</taxon>
        <taxon>Bacteroidota</taxon>
        <taxon>Flavobacteriia</taxon>
        <taxon>Flavobacteriales</taxon>
        <taxon>Weeksellaceae</taxon>
        <taxon>Chryseobacterium group</taxon>
        <taxon>Chryseobacterium</taxon>
    </lineage>
</organism>
<feature type="domain" description="Antitoxin SocA-like Panacea" evidence="1">
    <location>
        <begin position="31"/>
        <end position="133"/>
    </location>
</feature>
<dbReference type="Proteomes" id="UP000198769">
    <property type="component" value="Unassembled WGS sequence"/>
</dbReference>
<accession>A0A1I4WRA6</accession>
<evidence type="ECO:0000313" key="3">
    <source>
        <dbReference type="Proteomes" id="UP000198769"/>
    </source>
</evidence>
<proteinExistence type="predicted"/>
<sequence>MDNIKTLGKIKASLLADFILQVYGYMSHLKLQKLVYYCDAYHLAYFDEELVPENFEAWVHGPVCREIYNELKDKSVLYSDIYKTFDESIYDPKSILKESLTTDQLEVLKNVLDELSTWTGLDLENATHKEFPWIEARFGFSPAEKCDVFINKETMKQFYKAEMNG</sequence>
<dbReference type="InterPro" id="IPR025272">
    <property type="entry name" value="SocA_Panacea"/>
</dbReference>
<protein>
    <submittedName>
        <fullName evidence="2">Uncharacterized phage-associated protein</fullName>
    </submittedName>
</protein>
<name>A0A1I4WRA6_CHROL</name>
<dbReference type="OrthoDB" id="9799173at2"/>
<evidence type="ECO:0000259" key="1">
    <source>
        <dbReference type="Pfam" id="PF13274"/>
    </source>
</evidence>
<gene>
    <name evidence="2" type="ORF">SAMN05421594_1430</name>
</gene>
<dbReference type="AlphaFoldDB" id="A0A1I4WRA6"/>
<keyword evidence="3" id="KW-1185">Reference proteome</keyword>
<dbReference type="EMBL" id="FOVD01000001">
    <property type="protein sequence ID" value="SFN15703.1"/>
    <property type="molecule type" value="Genomic_DNA"/>
</dbReference>
<dbReference type="RefSeq" id="WP_090023811.1">
    <property type="nucleotide sequence ID" value="NZ_FOVD01000001.1"/>
</dbReference>
<dbReference type="Pfam" id="PF13274">
    <property type="entry name" value="SocA_Panacea"/>
    <property type="match status" value="1"/>
</dbReference>
<evidence type="ECO:0000313" key="2">
    <source>
        <dbReference type="EMBL" id="SFN15703.1"/>
    </source>
</evidence>
<reference evidence="3" key="1">
    <citation type="submission" date="2016-10" db="EMBL/GenBank/DDBJ databases">
        <authorList>
            <person name="Varghese N."/>
            <person name="Submissions S."/>
        </authorList>
    </citation>
    <scope>NUCLEOTIDE SEQUENCE [LARGE SCALE GENOMIC DNA]</scope>
    <source>
        <strain evidence="3">DSM 25575</strain>
    </source>
</reference>